<evidence type="ECO:0000313" key="1">
    <source>
        <dbReference type="EMBL" id="DAE12715.1"/>
    </source>
</evidence>
<name>A0A8S5Q1U6_9CAUD</name>
<accession>A0A8S5Q1U6</accession>
<protein>
    <submittedName>
        <fullName evidence="1">MIOREX complex component 7</fullName>
    </submittedName>
</protein>
<organism evidence="1">
    <name type="scientific">Siphoviridae sp. ctOCb13</name>
    <dbReference type="NCBI Taxonomy" id="2825477"/>
    <lineage>
        <taxon>Viruses</taxon>
        <taxon>Duplodnaviria</taxon>
        <taxon>Heunggongvirae</taxon>
        <taxon>Uroviricota</taxon>
        <taxon>Caudoviricetes</taxon>
    </lineage>
</organism>
<dbReference type="EMBL" id="BK015555">
    <property type="protein sequence ID" value="DAE12715.1"/>
    <property type="molecule type" value="Genomic_DNA"/>
</dbReference>
<reference evidence="1" key="1">
    <citation type="journal article" date="2021" name="Proc. Natl. Acad. Sci. U.S.A.">
        <title>A Catalog of Tens of Thousands of Viruses from Human Metagenomes Reveals Hidden Associations with Chronic Diseases.</title>
        <authorList>
            <person name="Tisza M.J."/>
            <person name="Buck C.B."/>
        </authorList>
    </citation>
    <scope>NUCLEOTIDE SEQUENCE</scope>
    <source>
        <strain evidence="1">CtOCb13</strain>
    </source>
</reference>
<proteinExistence type="predicted"/>
<sequence length="41" mass="4569">MLLLFHNVVFYETLLSSPALMRALKNIHCGSLRTQLPLIGG</sequence>